<feature type="transmembrane region" description="Helical" evidence="7">
    <location>
        <begin position="99"/>
        <end position="121"/>
    </location>
</feature>
<feature type="transmembrane region" description="Helical" evidence="7">
    <location>
        <begin position="249"/>
        <end position="266"/>
    </location>
</feature>
<feature type="transmembrane region" description="Helical" evidence="7">
    <location>
        <begin position="12"/>
        <end position="32"/>
    </location>
</feature>
<evidence type="ECO:0000256" key="4">
    <source>
        <dbReference type="ARBA" id="ARBA00022692"/>
    </source>
</evidence>
<proteinExistence type="inferred from homology"/>
<evidence type="ECO:0000313" key="9">
    <source>
        <dbReference type="Proteomes" id="UP000095662"/>
    </source>
</evidence>
<feature type="transmembrane region" description="Helical" evidence="7">
    <location>
        <begin position="208"/>
        <end position="229"/>
    </location>
</feature>
<evidence type="ECO:0000256" key="7">
    <source>
        <dbReference type="SAM" id="Phobius"/>
    </source>
</evidence>
<dbReference type="OrthoDB" id="9769325at2"/>
<dbReference type="PANTHER" id="PTHR23514:SF3">
    <property type="entry name" value="BYPASS OF STOP CODON PROTEIN 6"/>
    <property type="match status" value="1"/>
</dbReference>
<dbReference type="AlphaFoldDB" id="A0A174ZEZ5"/>
<feature type="transmembrane region" description="Helical" evidence="7">
    <location>
        <begin position="44"/>
        <end position="62"/>
    </location>
</feature>
<evidence type="ECO:0000313" key="8">
    <source>
        <dbReference type="EMBL" id="CUQ82828.1"/>
    </source>
</evidence>
<dbReference type="InterPro" id="IPR051788">
    <property type="entry name" value="MFS_Transporter"/>
</dbReference>
<evidence type="ECO:0000256" key="5">
    <source>
        <dbReference type="ARBA" id="ARBA00022989"/>
    </source>
</evidence>
<organism evidence="8 9">
    <name type="scientific">[Eubacterium] siraeum</name>
    <dbReference type="NCBI Taxonomy" id="39492"/>
    <lineage>
        <taxon>Bacteria</taxon>
        <taxon>Bacillati</taxon>
        <taxon>Bacillota</taxon>
        <taxon>Clostridia</taxon>
        <taxon>Eubacteriales</taxon>
        <taxon>Oscillospiraceae</taxon>
        <taxon>Oscillospiraceae incertae sedis</taxon>
    </lineage>
</organism>
<comment type="similarity">
    <text evidence="2">Belongs to the major facilitator superfamily.</text>
</comment>
<gene>
    <name evidence="8" type="ORF">ERS852540_00573</name>
</gene>
<dbReference type="Gene3D" id="1.20.1250.20">
    <property type="entry name" value="MFS general substrate transporter like domains"/>
    <property type="match status" value="1"/>
</dbReference>
<dbReference type="EMBL" id="CZBY01000003">
    <property type="protein sequence ID" value="CUQ82828.1"/>
    <property type="molecule type" value="Genomic_DNA"/>
</dbReference>
<comment type="subcellular location">
    <subcellularLocation>
        <location evidence="1">Cell membrane</location>
        <topology evidence="1">Multi-pass membrane protein</topology>
    </subcellularLocation>
</comment>
<feature type="transmembrane region" description="Helical" evidence="7">
    <location>
        <begin position="142"/>
        <end position="161"/>
    </location>
</feature>
<dbReference type="PANTHER" id="PTHR23514">
    <property type="entry name" value="BYPASS OF STOP CODON PROTEIN 6"/>
    <property type="match status" value="1"/>
</dbReference>
<evidence type="ECO:0000256" key="3">
    <source>
        <dbReference type="ARBA" id="ARBA00022448"/>
    </source>
</evidence>
<evidence type="ECO:0000256" key="6">
    <source>
        <dbReference type="ARBA" id="ARBA00023136"/>
    </source>
</evidence>
<dbReference type="Proteomes" id="UP000095662">
    <property type="component" value="Unassembled WGS sequence"/>
</dbReference>
<reference evidence="8 9" key="1">
    <citation type="submission" date="2015-09" db="EMBL/GenBank/DDBJ databases">
        <authorList>
            <consortium name="Pathogen Informatics"/>
        </authorList>
    </citation>
    <scope>NUCLEOTIDE SEQUENCE [LARGE SCALE GENOMIC DNA]</scope>
    <source>
        <strain evidence="8 9">2789STDY5834928</strain>
    </source>
</reference>
<keyword evidence="3" id="KW-0813">Transport</keyword>
<dbReference type="GO" id="GO:0022857">
    <property type="term" value="F:transmembrane transporter activity"/>
    <property type="evidence" value="ECO:0007669"/>
    <property type="project" value="InterPro"/>
</dbReference>
<keyword evidence="6 7" id="KW-0472">Membrane</keyword>
<feature type="transmembrane region" description="Helical" evidence="7">
    <location>
        <begin position="278"/>
        <end position="295"/>
    </location>
</feature>
<protein>
    <submittedName>
        <fullName evidence="8">Major Facilitator Superfamily</fullName>
    </submittedName>
</protein>
<evidence type="ECO:0000256" key="1">
    <source>
        <dbReference type="ARBA" id="ARBA00004651"/>
    </source>
</evidence>
<feature type="transmembrane region" description="Helical" evidence="7">
    <location>
        <begin position="336"/>
        <end position="357"/>
    </location>
</feature>
<dbReference type="InterPro" id="IPR011701">
    <property type="entry name" value="MFS"/>
</dbReference>
<keyword evidence="5 7" id="KW-1133">Transmembrane helix</keyword>
<dbReference type="InterPro" id="IPR036259">
    <property type="entry name" value="MFS_trans_sf"/>
</dbReference>
<name>A0A174ZEZ5_9FIRM</name>
<keyword evidence="4 7" id="KW-0812">Transmembrane</keyword>
<evidence type="ECO:0000256" key="2">
    <source>
        <dbReference type="ARBA" id="ARBA00008335"/>
    </source>
</evidence>
<dbReference type="SUPFAM" id="SSF103473">
    <property type="entry name" value="MFS general substrate transporter"/>
    <property type="match status" value="1"/>
</dbReference>
<sequence>MAVNYRKTLISCYLGFITQAIAANFAPLLFLTFHNGYGIPLGKIALISSVFFVTQLIIDVLCARFADKIGYRKCVIGSQAFSALGLIGLAFLPELLPDPFTGIIVSTIIYAMGSGLTEVLVSPIVEACPFEHKEAAMSLLHSFYCWGSVGVILISTLFFTVFGIENWKWLSCIWAIIPLVNIYNFSVCPIEHPVEDGKGMRIRDLLRVPLFWLAILLMVCAGASELSMAQWASAFAESALGLTKSVGDIAGPCMFAVTMGISRTLYGKYGEKLDLMKFMIGSAMLCLICYITASLSGIPVIGLLGCIMCGFSVGIMWPGSISICSGKISTGGTAMFALLAMAGDLGGALGPAIVGNITQNAGNDMQKGMLSGCAFPLILMVSLLLLNRAGRKNN</sequence>
<feature type="transmembrane region" description="Helical" evidence="7">
    <location>
        <begin position="74"/>
        <end position="93"/>
    </location>
</feature>
<feature type="transmembrane region" description="Helical" evidence="7">
    <location>
        <begin position="301"/>
        <end position="324"/>
    </location>
</feature>
<feature type="transmembrane region" description="Helical" evidence="7">
    <location>
        <begin position="167"/>
        <end position="187"/>
    </location>
</feature>
<dbReference type="Pfam" id="PF07690">
    <property type="entry name" value="MFS_1"/>
    <property type="match status" value="1"/>
</dbReference>
<dbReference type="STRING" id="39492.ERS852540_00573"/>
<dbReference type="GO" id="GO:0005886">
    <property type="term" value="C:plasma membrane"/>
    <property type="evidence" value="ECO:0007669"/>
    <property type="project" value="UniProtKB-SubCell"/>
</dbReference>
<accession>A0A174ZEZ5</accession>
<feature type="transmembrane region" description="Helical" evidence="7">
    <location>
        <begin position="369"/>
        <end position="386"/>
    </location>
</feature>